<evidence type="ECO:0000256" key="7">
    <source>
        <dbReference type="ARBA" id="ARBA00022737"/>
    </source>
</evidence>
<dbReference type="CDD" id="cd23509">
    <property type="entry name" value="Gnk2-like"/>
    <property type="match status" value="2"/>
</dbReference>
<evidence type="ECO:0000256" key="10">
    <source>
        <dbReference type="ARBA" id="ARBA00023136"/>
    </source>
</evidence>
<evidence type="ECO:0000259" key="16">
    <source>
        <dbReference type="Pfam" id="PF01657"/>
    </source>
</evidence>
<keyword evidence="18" id="KW-1185">Reference proteome</keyword>
<dbReference type="EMBL" id="CP093347">
    <property type="protein sequence ID" value="WOH01804.1"/>
    <property type="molecule type" value="Genomic_DNA"/>
</dbReference>
<feature type="chain" id="PRO_5041948240" description="Gnk2-homologous domain-containing protein" evidence="15">
    <location>
        <begin position="25"/>
        <end position="287"/>
    </location>
</feature>
<dbReference type="Gene3D" id="3.30.430.20">
    <property type="entry name" value="Gnk2 domain, C-X8-C-X2-C motif"/>
    <property type="match status" value="2"/>
</dbReference>
<keyword evidence="3" id="KW-1003">Cell membrane</keyword>
<feature type="signal peptide" evidence="15">
    <location>
        <begin position="1"/>
        <end position="24"/>
    </location>
</feature>
<dbReference type="PANTHER" id="PTHR32080:SF36">
    <property type="entry name" value="PLASMODESMATA-LOCATED PROTEIN 1"/>
    <property type="match status" value="1"/>
</dbReference>
<dbReference type="AlphaFoldDB" id="A0AAF1B099"/>
<evidence type="ECO:0000256" key="2">
    <source>
        <dbReference type="ARBA" id="ARBA00022448"/>
    </source>
</evidence>
<evidence type="ECO:0000256" key="1">
    <source>
        <dbReference type="ARBA" id="ARBA00004251"/>
    </source>
</evidence>
<comment type="similarity">
    <text evidence="13">Belongs to the cysteine-rich repeat secretory protein family. Plasmodesmata-located proteins (PDLD) subfamily.</text>
</comment>
<keyword evidence="10 14" id="KW-0472">Membrane</keyword>
<evidence type="ECO:0000256" key="5">
    <source>
        <dbReference type="ARBA" id="ARBA00022692"/>
    </source>
</evidence>
<accession>A0AAF1B099</accession>
<dbReference type="GO" id="GO:0009506">
    <property type="term" value="C:plasmodesma"/>
    <property type="evidence" value="ECO:0007669"/>
    <property type="project" value="UniProtKB-SubCell"/>
</dbReference>
<sequence length="287" mass="30842">MGFVKSQNSIFFLVLLILVEFSWSDDTTNFIYKGCANQRFQDPTGVYSQNLKTLFTALISQSTSAKFYKTTSGQGQSAISGLFQCRGDLSNADCNRCVSNAHQLFDKMCGPAVAARIHLSGCYMRYEISGFKLAGATDLLYKVCGATRVRGSGFDQKLGSALGQVEKGVTGGTGFYTGVYENVYVLGQCEGDLVGGDCVECVQSAEQKAKSDCGDYVSGQIFLQQCYVTYSYRPDGVPGTLPSGSCSGQNTQKTVAIVVGGLVGSGLFIACLLVLKSAFKKKREVKY</sequence>
<protein>
    <recommendedName>
        <fullName evidence="16">Gnk2-homologous domain-containing protein</fullName>
    </recommendedName>
</protein>
<keyword evidence="6 15" id="KW-0732">Signal</keyword>
<evidence type="ECO:0000256" key="8">
    <source>
        <dbReference type="ARBA" id="ARBA00022949"/>
    </source>
</evidence>
<keyword evidence="4" id="KW-0945">Host-virus interaction</keyword>
<evidence type="ECO:0000256" key="14">
    <source>
        <dbReference type="SAM" id="Phobius"/>
    </source>
</evidence>
<evidence type="ECO:0000256" key="11">
    <source>
        <dbReference type="ARBA" id="ARBA00023157"/>
    </source>
</evidence>
<feature type="domain" description="Gnk2-homologous" evidence="16">
    <location>
        <begin position="35"/>
        <end position="127"/>
    </location>
</feature>
<reference evidence="17" key="1">
    <citation type="journal article" date="2016" name="Nat. Genet.">
        <title>A high-quality carrot genome assembly provides new insights into carotenoid accumulation and asterid genome evolution.</title>
        <authorList>
            <person name="Iorizzo M."/>
            <person name="Ellison S."/>
            <person name="Senalik D."/>
            <person name="Zeng P."/>
            <person name="Satapoomin P."/>
            <person name="Huang J."/>
            <person name="Bowman M."/>
            <person name="Iovene M."/>
            <person name="Sanseverino W."/>
            <person name="Cavagnaro P."/>
            <person name="Yildiz M."/>
            <person name="Macko-Podgorni A."/>
            <person name="Moranska E."/>
            <person name="Grzebelus E."/>
            <person name="Grzebelus D."/>
            <person name="Ashrafi H."/>
            <person name="Zheng Z."/>
            <person name="Cheng S."/>
            <person name="Spooner D."/>
            <person name="Van Deynze A."/>
            <person name="Simon P."/>
        </authorList>
    </citation>
    <scope>NUCLEOTIDE SEQUENCE</scope>
    <source>
        <tissue evidence="17">Leaf</tissue>
    </source>
</reference>
<dbReference type="Proteomes" id="UP000077755">
    <property type="component" value="Chromosome 5"/>
</dbReference>
<evidence type="ECO:0000313" key="18">
    <source>
        <dbReference type="Proteomes" id="UP000077755"/>
    </source>
</evidence>
<keyword evidence="7" id="KW-0677">Repeat</keyword>
<evidence type="ECO:0000256" key="12">
    <source>
        <dbReference type="ARBA" id="ARBA00024184"/>
    </source>
</evidence>
<evidence type="ECO:0000256" key="3">
    <source>
        <dbReference type="ARBA" id="ARBA00022475"/>
    </source>
</evidence>
<keyword evidence="5 14" id="KW-0812">Transmembrane</keyword>
<comment type="subcellular location">
    <subcellularLocation>
        <location evidence="12">Cell junction</location>
        <location evidence="12">Plasmodesma</location>
    </subcellularLocation>
    <subcellularLocation>
        <location evidence="1">Cell membrane</location>
        <topology evidence="1">Single-pass type I membrane protein</topology>
    </subcellularLocation>
</comment>
<evidence type="ECO:0000256" key="15">
    <source>
        <dbReference type="SAM" id="SignalP"/>
    </source>
</evidence>
<organism evidence="17 18">
    <name type="scientific">Daucus carota subsp. sativus</name>
    <name type="common">Carrot</name>
    <dbReference type="NCBI Taxonomy" id="79200"/>
    <lineage>
        <taxon>Eukaryota</taxon>
        <taxon>Viridiplantae</taxon>
        <taxon>Streptophyta</taxon>
        <taxon>Embryophyta</taxon>
        <taxon>Tracheophyta</taxon>
        <taxon>Spermatophyta</taxon>
        <taxon>Magnoliopsida</taxon>
        <taxon>eudicotyledons</taxon>
        <taxon>Gunneridae</taxon>
        <taxon>Pentapetalae</taxon>
        <taxon>asterids</taxon>
        <taxon>campanulids</taxon>
        <taxon>Apiales</taxon>
        <taxon>Apiaceae</taxon>
        <taxon>Apioideae</taxon>
        <taxon>Scandiceae</taxon>
        <taxon>Daucinae</taxon>
        <taxon>Daucus</taxon>
        <taxon>Daucus sect. Daucus</taxon>
    </lineage>
</organism>
<dbReference type="GO" id="GO:0005886">
    <property type="term" value="C:plasma membrane"/>
    <property type="evidence" value="ECO:0007669"/>
    <property type="project" value="UniProtKB-SubCell"/>
</dbReference>
<gene>
    <name evidence="17" type="ORF">DCAR_0521189</name>
</gene>
<evidence type="ECO:0000256" key="6">
    <source>
        <dbReference type="ARBA" id="ARBA00022729"/>
    </source>
</evidence>
<dbReference type="PANTHER" id="PTHR32080">
    <property type="entry name" value="ANTIFUNGAL PROTEIN GINKBILOBIN-2-LIKE"/>
    <property type="match status" value="1"/>
</dbReference>
<reference evidence="17" key="2">
    <citation type="submission" date="2022-03" db="EMBL/GenBank/DDBJ databases">
        <title>Draft title - Genomic analysis of global carrot germplasm unveils the trajectory of domestication and the origin of high carotenoid orange carrot.</title>
        <authorList>
            <person name="Iorizzo M."/>
            <person name="Ellison S."/>
            <person name="Senalik D."/>
            <person name="Macko-Podgorni A."/>
            <person name="Grzebelus D."/>
            <person name="Bostan H."/>
            <person name="Rolling W."/>
            <person name="Curaba J."/>
            <person name="Simon P."/>
        </authorList>
    </citation>
    <scope>NUCLEOTIDE SEQUENCE</scope>
    <source>
        <tissue evidence="17">Leaf</tissue>
    </source>
</reference>
<evidence type="ECO:0000256" key="9">
    <source>
        <dbReference type="ARBA" id="ARBA00022989"/>
    </source>
</evidence>
<evidence type="ECO:0000313" key="17">
    <source>
        <dbReference type="EMBL" id="WOH01804.1"/>
    </source>
</evidence>
<evidence type="ECO:0000256" key="13">
    <source>
        <dbReference type="ARBA" id="ARBA00038393"/>
    </source>
</evidence>
<keyword evidence="11" id="KW-1015">Disulfide bond</keyword>
<dbReference type="Pfam" id="PF01657">
    <property type="entry name" value="Stress-antifung"/>
    <property type="match status" value="2"/>
</dbReference>
<dbReference type="FunFam" id="3.30.430.20:FF:000001">
    <property type="entry name" value="cysteine-rich repeat secretory protein 3"/>
    <property type="match status" value="1"/>
</dbReference>
<feature type="domain" description="Gnk2-homologous" evidence="16">
    <location>
        <begin position="150"/>
        <end position="231"/>
    </location>
</feature>
<dbReference type="GO" id="GO:0010497">
    <property type="term" value="P:plasmodesmata-mediated intercellular transport"/>
    <property type="evidence" value="ECO:0007669"/>
    <property type="project" value="TreeGrafter"/>
</dbReference>
<name>A0AAF1B099_DAUCS</name>
<keyword evidence="9 14" id="KW-1133">Transmembrane helix</keyword>
<keyword evidence="2" id="KW-0813">Transport</keyword>
<feature type="transmembrane region" description="Helical" evidence="14">
    <location>
        <begin position="255"/>
        <end position="275"/>
    </location>
</feature>
<keyword evidence="8" id="KW-0965">Cell junction</keyword>
<evidence type="ECO:0000256" key="4">
    <source>
        <dbReference type="ARBA" id="ARBA00022581"/>
    </source>
</evidence>
<dbReference type="GO" id="GO:0046739">
    <property type="term" value="P:transport of virus in multicellular host"/>
    <property type="evidence" value="ECO:0007669"/>
    <property type="project" value="TreeGrafter"/>
</dbReference>
<proteinExistence type="inferred from homology"/>
<dbReference type="InterPro" id="IPR051378">
    <property type="entry name" value="Cell2Cell_Antifungal"/>
</dbReference>
<dbReference type="InterPro" id="IPR038408">
    <property type="entry name" value="GNK2_sf"/>
</dbReference>
<dbReference type="InterPro" id="IPR002902">
    <property type="entry name" value="GNK2"/>
</dbReference>